<comment type="subcellular location">
    <subcellularLocation>
        <location evidence="1">Membrane</location>
        <topology evidence="1">Multi-pass membrane protein</topology>
    </subcellularLocation>
</comment>
<evidence type="ECO:0000256" key="1">
    <source>
        <dbReference type="ARBA" id="ARBA00004141"/>
    </source>
</evidence>
<keyword evidence="3" id="KW-0201">Cytochrome c-type biogenesis</keyword>
<feature type="transmembrane region" description="Helical" evidence="6">
    <location>
        <begin position="121"/>
        <end position="143"/>
    </location>
</feature>
<feature type="transmembrane region" description="Helical" evidence="6">
    <location>
        <begin position="29"/>
        <end position="50"/>
    </location>
</feature>
<dbReference type="GO" id="GO:0005886">
    <property type="term" value="C:plasma membrane"/>
    <property type="evidence" value="ECO:0007669"/>
    <property type="project" value="TreeGrafter"/>
</dbReference>
<dbReference type="Pfam" id="PF01578">
    <property type="entry name" value="Cytochrom_C_asm"/>
    <property type="match status" value="1"/>
</dbReference>
<dbReference type="GO" id="GO:0020037">
    <property type="term" value="F:heme binding"/>
    <property type="evidence" value="ECO:0007669"/>
    <property type="project" value="InterPro"/>
</dbReference>
<reference evidence="8" key="1">
    <citation type="journal article" date="2020" name="mSystems">
        <title>Genome- and Community-Level Interaction Insights into Carbon Utilization and Element Cycling Functions of Hydrothermarchaeota in Hydrothermal Sediment.</title>
        <authorList>
            <person name="Zhou Z."/>
            <person name="Liu Y."/>
            <person name="Xu W."/>
            <person name="Pan J."/>
            <person name="Luo Z.H."/>
            <person name="Li M."/>
        </authorList>
    </citation>
    <scope>NUCLEOTIDE SEQUENCE [LARGE SCALE GENOMIC DNA]</scope>
    <source>
        <strain evidence="8">SpSt-488</strain>
    </source>
</reference>
<comment type="caution">
    <text evidence="8">The sequence shown here is derived from an EMBL/GenBank/DDBJ whole genome shotgun (WGS) entry which is preliminary data.</text>
</comment>
<dbReference type="GO" id="GO:0017004">
    <property type="term" value="P:cytochrome complex assembly"/>
    <property type="evidence" value="ECO:0007669"/>
    <property type="project" value="UniProtKB-KW"/>
</dbReference>
<dbReference type="EMBL" id="DSUT01000075">
    <property type="protein sequence ID" value="HGK28051.1"/>
    <property type="molecule type" value="Genomic_DNA"/>
</dbReference>
<gene>
    <name evidence="8" type="ORF">ENS41_03775</name>
</gene>
<evidence type="ECO:0000259" key="7">
    <source>
        <dbReference type="Pfam" id="PF01578"/>
    </source>
</evidence>
<feature type="transmembrane region" description="Helical" evidence="6">
    <location>
        <begin position="92"/>
        <end position="109"/>
    </location>
</feature>
<feature type="transmembrane region" description="Helical" evidence="6">
    <location>
        <begin position="189"/>
        <end position="205"/>
    </location>
</feature>
<evidence type="ECO:0000256" key="3">
    <source>
        <dbReference type="ARBA" id="ARBA00022748"/>
    </source>
</evidence>
<dbReference type="PANTHER" id="PTHR30071">
    <property type="entry name" value="HEME EXPORTER PROTEIN C"/>
    <property type="match status" value="1"/>
</dbReference>
<keyword evidence="2 6" id="KW-0812">Transmembrane</keyword>
<dbReference type="AlphaFoldDB" id="A0A7C4CAQ9"/>
<protein>
    <recommendedName>
        <fullName evidence="7">Cytochrome c assembly protein domain-containing protein</fullName>
    </recommendedName>
</protein>
<feature type="transmembrane region" description="Helical" evidence="6">
    <location>
        <begin position="6"/>
        <end position="22"/>
    </location>
</feature>
<keyword evidence="4 6" id="KW-1133">Transmembrane helix</keyword>
<dbReference type="InterPro" id="IPR002541">
    <property type="entry name" value="Cyt_c_assembly"/>
</dbReference>
<evidence type="ECO:0000313" key="8">
    <source>
        <dbReference type="EMBL" id="HGK28051.1"/>
    </source>
</evidence>
<name>A0A7C4CAQ9_UNCW3</name>
<evidence type="ECO:0000256" key="4">
    <source>
        <dbReference type="ARBA" id="ARBA00022989"/>
    </source>
</evidence>
<evidence type="ECO:0000256" key="2">
    <source>
        <dbReference type="ARBA" id="ARBA00022692"/>
    </source>
</evidence>
<proteinExistence type="predicted"/>
<evidence type="ECO:0000256" key="6">
    <source>
        <dbReference type="SAM" id="Phobius"/>
    </source>
</evidence>
<feature type="transmembrane region" description="Helical" evidence="6">
    <location>
        <begin position="212"/>
        <end position="235"/>
    </location>
</feature>
<keyword evidence="5 6" id="KW-0472">Membrane</keyword>
<accession>A0A7C4CAQ9</accession>
<feature type="transmembrane region" description="Helical" evidence="6">
    <location>
        <begin position="62"/>
        <end position="80"/>
    </location>
</feature>
<dbReference type="PANTHER" id="PTHR30071:SF1">
    <property type="entry name" value="CYTOCHROME B_B6 PROTEIN-RELATED"/>
    <property type="match status" value="1"/>
</dbReference>
<dbReference type="InterPro" id="IPR045062">
    <property type="entry name" value="Cyt_c_biogenesis_CcsA/CcmC"/>
</dbReference>
<feature type="domain" description="Cytochrome c assembly protein" evidence="7">
    <location>
        <begin position="60"/>
        <end position="240"/>
    </location>
</feature>
<evidence type="ECO:0000256" key="5">
    <source>
        <dbReference type="ARBA" id="ARBA00023136"/>
    </source>
</evidence>
<sequence>MNQQLLLWIALAGYVAGGIASASRRTGIAIALSLVGTGAHLTFVFVRAAAAGVLPFASRFEAVALFALSIEACGLLLAVATKRHPIKVVTDFLGASVLALSLLVLGFQPPAPLNPILDSRWFASHILFAFAGYGVLVAGLVWSITVGTAGVSRRLGLAVVVLLGTGILLGAIWADESWGSYWSWDPKEAWALLTWMLVVTYLHVAGPRPKRWVSILFFALGNLAMLFTFVGINLLKTGLHRYG</sequence>
<feature type="transmembrane region" description="Helical" evidence="6">
    <location>
        <begin position="155"/>
        <end position="174"/>
    </location>
</feature>
<organism evidence="8">
    <name type="scientific">candidate division WOR-3 bacterium</name>
    <dbReference type="NCBI Taxonomy" id="2052148"/>
    <lineage>
        <taxon>Bacteria</taxon>
        <taxon>Bacteria division WOR-3</taxon>
    </lineage>
</organism>